<dbReference type="Proteomes" id="UP000217154">
    <property type="component" value="Chromosome"/>
</dbReference>
<reference evidence="2 3" key="1">
    <citation type="submission" date="2017-09" db="EMBL/GenBank/DDBJ databases">
        <title>The diverse metabolic capabilities of V. boronicumulans make it an excellent choice for continued studies on novel biodegradation.</title>
        <authorList>
            <person name="Sun S."/>
        </authorList>
    </citation>
    <scope>NUCLEOTIDE SEQUENCE [LARGE SCALE GENOMIC DNA]</scope>
    <source>
        <strain evidence="2 3">J1</strain>
    </source>
</reference>
<dbReference type="EMBL" id="CP023284">
    <property type="protein sequence ID" value="ATA55158.1"/>
    <property type="molecule type" value="Genomic_DNA"/>
</dbReference>
<dbReference type="KEGG" id="vbo:CKY39_19540"/>
<name>A0A250DLB3_9BURK</name>
<accession>A0A250DLB3</accession>
<protein>
    <recommendedName>
        <fullName evidence="1">DUF6950 domain-containing protein</fullName>
    </recommendedName>
</protein>
<dbReference type="Pfam" id="PF22262">
    <property type="entry name" value="DUF6950"/>
    <property type="match status" value="1"/>
</dbReference>
<evidence type="ECO:0000313" key="2">
    <source>
        <dbReference type="EMBL" id="ATA55158.1"/>
    </source>
</evidence>
<dbReference type="InterPro" id="IPR053802">
    <property type="entry name" value="DUF6950"/>
</dbReference>
<proteinExistence type="predicted"/>
<evidence type="ECO:0000259" key="1">
    <source>
        <dbReference type="Pfam" id="PF22262"/>
    </source>
</evidence>
<dbReference type="AlphaFoldDB" id="A0A250DLB3"/>
<gene>
    <name evidence="2" type="ORF">CKY39_19540</name>
</gene>
<feature type="domain" description="DUF6950" evidence="1">
    <location>
        <begin position="2"/>
        <end position="112"/>
    </location>
</feature>
<evidence type="ECO:0000313" key="3">
    <source>
        <dbReference type="Proteomes" id="UP000217154"/>
    </source>
</evidence>
<organism evidence="2 3">
    <name type="scientific">Variovorax boronicumulans</name>
    <dbReference type="NCBI Taxonomy" id="436515"/>
    <lineage>
        <taxon>Bacteria</taxon>
        <taxon>Pseudomonadati</taxon>
        <taxon>Pseudomonadota</taxon>
        <taxon>Betaproteobacteria</taxon>
        <taxon>Burkholderiales</taxon>
        <taxon>Comamonadaceae</taxon>
        <taxon>Variovorax</taxon>
    </lineage>
</organism>
<sequence>MPFCWGSNDCCTFAAGAVAAITDSDPMAGVPAYDTALAAGRLIEEGGGLHALATSLLGQPVPPLMAAVGDVVLLANDGRDLLGICNGVNAIAPGPDGLVALEMTAVSAAWKI</sequence>